<keyword evidence="1" id="KW-1133">Transmembrane helix</keyword>
<dbReference type="EC" id="2.4.-.-" evidence="3"/>
<evidence type="ECO:0000256" key="1">
    <source>
        <dbReference type="SAM" id="Phobius"/>
    </source>
</evidence>
<dbReference type="Proteomes" id="UP000093807">
    <property type="component" value="Unassembled WGS sequence"/>
</dbReference>
<evidence type="ECO:0000313" key="4">
    <source>
        <dbReference type="Proteomes" id="UP000093807"/>
    </source>
</evidence>
<feature type="transmembrane region" description="Helical" evidence="1">
    <location>
        <begin position="286"/>
        <end position="305"/>
    </location>
</feature>
<dbReference type="PATRIC" id="fig|29536.5.peg.219"/>
<evidence type="ECO:0000313" key="3">
    <source>
        <dbReference type="EMBL" id="OAZ05411.1"/>
    </source>
</evidence>
<keyword evidence="1" id="KW-0472">Membrane</keyword>
<proteinExistence type="predicted"/>
<dbReference type="Pfam" id="PF00535">
    <property type="entry name" value="Glycos_transf_2"/>
    <property type="match status" value="1"/>
</dbReference>
<reference evidence="3 4" key="1">
    <citation type="submission" date="2016-06" db="EMBL/GenBank/DDBJ databases">
        <title>Draft genome sequence of Flavobacterium succinicans strain DD5b.</title>
        <authorList>
            <person name="Poehlein A."/>
            <person name="Daniel R."/>
            <person name="Simeonova D.D."/>
        </authorList>
    </citation>
    <scope>NUCLEOTIDE SEQUENCE [LARGE SCALE GENOMIC DNA]</scope>
    <source>
        <strain evidence="3 4">DD5b</strain>
    </source>
</reference>
<keyword evidence="1" id="KW-0812">Transmembrane</keyword>
<protein>
    <submittedName>
        <fullName evidence="3">Putative glycosyltransferase EpsH</fullName>
        <ecNumber evidence="3">2.4.-.-</ecNumber>
    </submittedName>
</protein>
<name>A0A199XVX8_9FLAO</name>
<sequence>MTPLISIIIPTYNRAHLIGETLNSVLEQTYTNWECIIVDDGSMDTTDEVVGNYVKKDSRFQYHYRPKDRKKGPNSCRNYGFVLSKGEFIKWFDSDDVMHSTLLEQQIASFEEAIDCSVCKVAHYDFENKITLKENTIYSNQLIEDYLVGRITFYVSGPLWRKSFLNNQNELFDDNLSNLDDWDFNLRMLYCESKIAFIDIPLIKYRIHKDSLSKEIGKFNFDEIQSEIKAREKHIRILCNNQLVNPTILIMYIKARYQYFLREALVRKDEYKWHYLKGLLKYQMQLLDITGIMKTFFGFILYSLFNKGYKFL</sequence>
<dbReference type="InterPro" id="IPR001173">
    <property type="entry name" value="Glyco_trans_2-like"/>
</dbReference>
<accession>A0A199XVX8</accession>
<keyword evidence="4" id="KW-1185">Reference proteome</keyword>
<dbReference type="OrthoDB" id="597270at2"/>
<dbReference type="PANTHER" id="PTHR22916:SF3">
    <property type="entry name" value="UDP-GLCNAC:BETAGAL BETA-1,3-N-ACETYLGLUCOSAMINYLTRANSFERASE-LIKE PROTEIN 1"/>
    <property type="match status" value="1"/>
</dbReference>
<dbReference type="AlphaFoldDB" id="A0A199XVX8"/>
<dbReference type="CDD" id="cd00761">
    <property type="entry name" value="Glyco_tranf_GTA_type"/>
    <property type="match status" value="1"/>
</dbReference>
<feature type="domain" description="Glycosyltransferase 2-like" evidence="2">
    <location>
        <begin position="6"/>
        <end position="147"/>
    </location>
</feature>
<dbReference type="SUPFAM" id="SSF53448">
    <property type="entry name" value="Nucleotide-diphospho-sugar transferases"/>
    <property type="match status" value="1"/>
</dbReference>
<dbReference type="RefSeq" id="WP_064714114.1">
    <property type="nucleotide sequence ID" value="NZ_JMTM01000007.1"/>
</dbReference>
<dbReference type="InterPro" id="IPR029044">
    <property type="entry name" value="Nucleotide-diphossugar_trans"/>
</dbReference>
<organism evidence="3 4">
    <name type="scientific">Flavobacterium succinicans</name>
    <dbReference type="NCBI Taxonomy" id="29536"/>
    <lineage>
        <taxon>Bacteria</taxon>
        <taxon>Pseudomonadati</taxon>
        <taxon>Bacteroidota</taxon>
        <taxon>Flavobacteriia</taxon>
        <taxon>Flavobacteriales</taxon>
        <taxon>Flavobacteriaceae</taxon>
        <taxon>Flavobacterium</taxon>
    </lineage>
</organism>
<dbReference type="PANTHER" id="PTHR22916">
    <property type="entry name" value="GLYCOSYLTRANSFERASE"/>
    <property type="match status" value="1"/>
</dbReference>
<dbReference type="Gene3D" id="3.90.550.10">
    <property type="entry name" value="Spore Coat Polysaccharide Biosynthesis Protein SpsA, Chain A"/>
    <property type="match status" value="1"/>
</dbReference>
<comment type="caution">
    <text evidence="3">The sequence shown here is derived from an EMBL/GenBank/DDBJ whole genome shotgun (WGS) entry which is preliminary data.</text>
</comment>
<evidence type="ECO:0000259" key="2">
    <source>
        <dbReference type="Pfam" id="PF00535"/>
    </source>
</evidence>
<gene>
    <name evidence="3" type="primary">epsH_2</name>
    <name evidence="3" type="ORF">FLB_02100</name>
</gene>
<keyword evidence="3" id="KW-0328">Glycosyltransferase</keyword>
<dbReference type="GO" id="GO:0016758">
    <property type="term" value="F:hexosyltransferase activity"/>
    <property type="evidence" value="ECO:0007669"/>
    <property type="project" value="UniProtKB-ARBA"/>
</dbReference>
<keyword evidence="3" id="KW-0808">Transferase</keyword>
<dbReference type="EMBL" id="JMTM01000007">
    <property type="protein sequence ID" value="OAZ05411.1"/>
    <property type="molecule type" value="Genomic_DNA"/>
</dbReference>